<evidence type="ECO:0000313" key="2">
    <source>
        <dbReference type="EMBL" id="MDR7092072.1"/>
    </source>
</evidence>
<feature type="compositionally biased region" description="Polar residues" evidence="1">
    <location>
        <begin position="1"/>
        <end position="16"/>
    </location>
</feature>
<evidence type="ECO:0000313" key="3">
    <source>
        <dbReference type="Proteomes" id="UP001253595"/>
    </source>
</evidence>
<keyword evidence="3" id="KW-1185">Reference proteome</keyword>
<sequence>MITPNQAIDSSQQYNDSDVRNRFHRLKMRLPVGEYEQ</sequence>
<accession>A0ABU1V3P6</accession>
<evidence type="ECO:0000256" key="1">
    <source>
        <dbReference type="SAM" id="MobiDB-lite"/>
    </source>
</evidence>
<comment type="caution">
    <text evidence="2">The sequence shown here is derived from an EMBL/GenBank/DDBJ whole genome shotgun (WGS) entry which is preliminary data.</text>
</comment>
<protein>
    <submittedName>
        <fullName evidence="2">Uncharacterized protein</fullName>
    </submittedName>
</protein>
<dbReference type="Proteomes" id="UP001253595">
    <property type="component" value="Unassembled WGS sequence"/>
</dbReference>
<reference evidence="2 3" key="1">
    <citation type="submission" date="2023-07" db="EMBL/GenBank/DDBJ databases">
        <title>Sorghum-associated microbial communities from plants grown in Nebraska, USA.</title>
        <authorList>
            <person name="Schachtman D."/>
        </authorList>
    </citation>
    <scope>NUCLEOTIDE SEQUENCE [LARGE SCALE GENOMIC DNA]</scope>
    <source>
        <strain evidence="2 3">BE190</strain>
    </source>
</reference>
<organism evidence="2 3">
    <name type="scientific">Cellvibrio fibrivorans</name>
    <dbReference type="NCBI Taxonomy" id="126350"/>
    <lineage>
        <taxon>Bacteria</taxon>
        <taxon>Pseudomonadati</taxon>
        <taxon>Pseudomonadota</taxon>
        <taxon>Gammaproteobacteria</taxon>
        <taxon>Cellvibrionales</taxon>
        <taxon>Cellvibrionaceae</taxon>
        <taxon>Cellvibrio</taxon>
    </lineage>
</organism>
<gene>
    <name evidence="2" type="ORF">J2X05_004112</name>
</gene>
<name>A0ABU1V3P6_9GAMM</name>
<proteinExistence type="predicted"/>
<dbReference type="EMBL" id="JAVDVX010000010">
    <property type="protein sequence ID" value="MDR7092072.1"/>
    <property type="molecule type" value="Genomic_DNA"/>
</dbReference>
<feature type="region of interest" description="Disordered" evidence="1">
    <location>
        <begin position="1"/>
        <end position="20"/>
    </location>
</feature>